<dbReference type="EMBL" id="CCYA01000275">
    <property type="protein sequence ID" value="CEH18578.1"/>
    <property type="molecule type" value="Genomic_DNA"/>
</dbReference>
<accession>A0A0N7LB72</accession>
<proteinExistence type="predicted"/>
<evidence type="ECO:0000313" key="1">
    <source>
        <dbReference type="EMBL" id="CEH18578.1"/>
    </source>
</evidence>
<dbReference type="AlphaFoldDB" id="A0A0N7LB72"/>
<evidence type="ECO:0000313" key="2">
    <source>
        <dbReference type="Proteomes" id="UP000054845"/>
    </source>
</evidence>
<reference evidence="1 2" key="1">
    <citation type="submission" date="2014-09" db="EMBL/GenBank/DDBJ databases">
        <authorList>
            <person name="Magalhaes I.L.F."/>
            <person name="Oliveira U."/>
            <person name="Santos F.R."/>
            <person name="Vidigal T.H.D.A."/>
            <person name="Brescovit A.D."/>
            <person name="Santos A.J."/>
        </authorList>
    </citation>
    <scope>NUCLEOTIDE SEQUENCE [LARGE SCALE GENOMIC DNA]</scope>
</reference>
<protein>
    <submittedName>
        <fullName evidence="1">Uncharacterized protein</fullName>
    </submittedName>
</protein>
<sequence>MSAWHHTFWGELEWKNLMHGRNAEHTIFWIRGTFVALEVSFSKSLMNESIAAPFLSHSSRVLAAGFQQRNELQ</sequence>
<organism evidence="1 2">
    <name type="scientific">Ceraceosorus bombacis</name>
    <dbReference type="NCBI Taxonomy" id="401625"/>
    <lineage>
        <taxon>Eukaryota</taxon>
        <taxon>Fungi</taxon>
        <taxon>Dikarya</taxon>
        <taxon>Basidiomycota</taxon>
        <taxon>Ustilaginomycotina</taxon>
        <taxon>Exobasidiomycetes</taxon>
        <taxon>Ceraceosorales</taxon>
        <taxon>Ceraceosoraceae</taxon>
        <taxon>Ceraceosorus</taxon>
    </lineage>
</organism>
<dbReference type="Proteomes" id="UP000054845">
    <property type="component" value="Unassembled WGS sequence"/>
</dbReference>
<keyword evidence="2" id="KW-1185">Reference proteome</keyword>
<name>A0A0N7LB72_9BASI</name>